<gene>
    <name evidence="4" type="ORF">LY71_11198</name>
</gene>
<dbReference type="Pfam" id="PF01844">
    <property type="entry name" value="HNH"/>
    <property type="match status" value="1"/>
</dbReference>
<proteinExistence type="inferred from homology"/>
<accession>A0A2T0TQK4</accession>
<dbReference type="GO" id="GO:0008270">
    <property type="term" value="F:zinc ion binding"/>
    <property type="evidence" value="ECO:0007669"/>
    <property type="project" value="InterPro"/>
</dbReference>
<keyword evidence="4" id="KW-0540">Nuclease</keyword>
<evidence type="ECO:0000256" key="1">
    <source>
        <dbReference type="ARBA" id="ARBA00023450"/>
    </source>
</evidence>
<dbReference type="GO" id="GO:0003676">
    <property type="term" value="F:nucleic acid binding"/>
    <property type="evidence" value="ECO:0007669"/>
    <property type="project" value="InterPro"/>
</dbReference>
<protein>
    <submittedName>
        <fullName evidence="4">HNH endonuclease</fullName>
    </submittedName>
</protein>
<feature type="region of interest" description="Disordered" evidence="2">
    <location>
        <begin position="460"/>
        <end position="504"/>
    </location>
</feature>
<feature type="compositionally biased region" description="Pro residues" evidence="2">
    <location>
        <begin position="491"/>
        <end position="504"/>
    </location>
</feature>
<feature type="domain" description="HNH nuclease" evidence="3">
    <location>
        <begin position="385"/>
        <end position="437"/>
    </location>
</feature>
<dbReference type="Proteomes" id="UP000239210">
    <property type="component" value="Unassembled WGS sequence"/>
</dbReference>
<dbReference type="InterPro" id="IPR002711">
    <property type="entry name" value="HNH"/>
</dbReference>
<feature type="region of interest" description="Disordered" evidence="2">
    <location>
        <begin position="67"/>
        <end position="90"/>
    </location>
</feature>
<dbReference type="CDD" id="cd00085">
    <property type="entry name" value="HNHc"/>
    <property type="match status" value="1"/>
</dbReference>
<evidence type="ECO:0000259" key="3">
    <source>
        <dbReference type="SMART" id="SM00507"/>
    </source>
</evidence>
<keyword evidence="5" id="KW-1185">Reference proteome</keyword>
<dbReference type="RefSeq" id="WP_245887916.1">
    <property type="nucleotide sequence ID" value="NZ_PVTG01000011.1"/>
</dbReference>
<keyword evidence="4" id="KW-0255">Endonuclease</keyword>
<reference evidence="4 5" key="1">
    <citation type="submission" date="2018-03" db="EMBL/GenBank/DDBJ databases">
        <title>Genomic Encyclopedia of Archaeal and Bacterial Type Strains, Phase II (KMG-II): from individual species to whole genera.</title>
        <authorList>
            <person name="Goeker M."/>
        </authorList>
    </citation>
    <scope>NUCLEOTIDE SEQUENCE [LARGE SCALE GENOMIC DNA]</scope>
    <source>
        <strain evidence="4 5">DSM 45416</strain>
    </source>
</reference>
<evidence type="ECO:0000313" key="5">
    <source>
        <dbReference type="Proteomes" id="UP000239210"/>
    </source>
</evidence>
<dbReference type="Pfam" id="PF02720">
    <property type="entry name" value="DUF222"/>
    <property type="match status" value="1"/>
</dbReference>
<comment type="similarity">
    <text evidence="1">Belongs to the Rv1128c/1148c/1588c/1702c/1945/3466 family.</text>
</comment>
<dbReference type="AlphaFoldDB" id="A0A2T0TQK4"/>
<name>A0A2T0TQK4_9ACTN</name>
<dbReference type="SMART" id="SM00507">
    <property type="entry name" value="HNHc"/>
    <property type="match status" value="1"/>
</dbReference>
<dbReference type="EMBL" id="PVTG01000011">
    <property type="protein sequence ID" value="PRY47919.1"/>
    <property type="molecule type" value="Genomic_DNA"/>
</dbReference>
<dbReference type="InterPro" id="IPR003870">
    <property type="entry name" value="DUF222"/>
</dbReference>
<evidence type="ECO:0000313" key="4">
    <source>
        <dbReference type="EMBL" id="PRY47919.1"/>
    </source>
</evidence>
<sequence>MPEIEDDAPPVFAGGLLDLLVAGPPEVQRLPVALLSREQKAAELARVQARKAMDAAYEAELVLGLADDTPDDLDPAPGTPGATRGSWAPDPELPGVSEFFPAELAVVLNCGRRSASLLAHRAWVYRESLPATRAALAAGVLDEARAKVLVDVLQHTDPAVARRVESQLIGQAASWTTHMLRKRAVAALLAVDADAVDARRREAERQADVRVYPSPREGMSTLAADLPAPVAAACFDLVDQLAVLLKQDGDDRPLGQLRAAVLADLLQRPWDDTRPPVTAHLQLIATLSALAGRSSEAGEVNGLPITIGQLRDLLTQIDALGLRTPGSGSVGLALTDDNGTLRATTTLEQLRRLARRGCTVHGQDECGCALLDRPGGTDAYAPSAAQQTFVHTRDRTCRFPGCGQRVGWADADHVIPHARGGPTDCANLCCLCRSHHRLKTFARGWRFTMTADGVLTVTTPSGITRTTWPPGMRPPPPAATPPPDDTDASPTAPPADPGDDPPPF</sequence>
<dbReference type="InterPro" id="IPR003615">
    <property type="entry name" value="HNH_nuc"/>
</dbReference>
<dbReference type="GO" id="GO:0004519">
    <property type="term" value="F:endonuclease activity"/>
    <property type="evidence" value="ECO:0007669"/>
    <property type="project" value="UniProtKB-KW"/>
</dbReference>
<organism evidence="4 5">
    <name type="scientific">Geodermatophilus tzadiensis</name>
    <dbReference type="NCBI Taxonomy" id="1137988"/>
    <lineage>
        <taxon>Bacteria</taxon>
        <taxon>Bacillati</taxon>
        <taxon>Actinomycetota</taxon>
        <taxon>Actinomycetes</taxon>
        <taxon>Geodermatophilales</taxon>
        <taxon>Geodermatophilaceae</taxon>
        <taxon>Geodermatophilus</taxon>
    </lineage>
</organism>
<feature type="compositionally biased region" description="Pro residues" evidence="2">
    <location>
        <begin position="471"/>
        <end position="483"/>
    </location>
</feature>
<dbReference type="Gene3D" id="1.10.30.50">
    <property type="match status" value="1"/>
</dbReference>
<evidence type="ECO:0000256" key="2">
    <source>
        <dbReference type="SAM" id="MobiDB-lite"/>
    </source>
</evidence>
<keyword evidence="4" id="KW-0378">Hydrolase</keyword>
<comment type="caution">
    <text evidence="4">The sequence shown here is derived from an EMBL/GenBank/DDBJ whole genome shotgun (WGS) entry which is preliminary data.</text>
</comment>